<dbReference type="AlphaFoldDB" id="A0A8G1EH75"/>
<evidence type="ECO:0000313" key="5">
    <source>
        <dbReference type="EMBL" id="QYZ79891.1"/>
    </source>
</evidence>
<sequence length="308" mass="34526">MIRRAALIADSSPPPRAGGPTRRPSVFSNSLSLVPPEPPTERGWAGAADCSILVRSPVGRRVIKVFPRPIFLYLPRSPHKTMDIPFLIKDLIRTRDLQTWVNRRFKDEHRVPVDHRVFRTVSTHDGMVYMLSPEVRTVGDAAARYRLAEIKKDDIVIDIGANVGGFCIPAARRSAHVYAVEPMTADELRRNIALNGAEVTVIEAALGDRSEKEIAWGDEVRRVPTMTLDQLKEVCGGCDVLKCHCEGAEWSIRPEELDGIRRIELAYHPQKQSGVDPEVLLGSIRSHYVVEWEVVDGHALLHARLMEK</sequence>
<dbReference type="InterPro" id="IPR006342">
    <property type="entry name" value="FkbM_mtfrase"/>
</dbReference>
<gene>
    <name evidence="5" type="ORF">E2N92_10880</name>
</gene>
<keyword evidence="1" id="KW-0808">Transferase</keyword>
<evidence type="ECO:0000259" key="4">
    <source>
        <dbReference type="Pfam" id="PF02475"/>
    </source>
</evidence>
<dbReference type="InterPro" id="IPR029063">
    <property type="entry name" value="SAM-dependent_MTases_sf"/>
</dbReference>
<proteinExistence type="predicted"/>
<reference evidence="5" key="1">
    <citation type="journal article" date="2005" name="Int. J. Syst. Evol. Microbiol.">
        <title>Methanofollis formosanus sp. nov., isolated from a fish pond.</title>
        <authorList>
            <person name="Wu S.Y."/>
            <person name="Chen S.C."/>
            <person name="Lai M.C."/>
        </authorList>
    </citation>
    <scope>NUCLEOTIDE SEQUENCE</scope>
    <source>
        <strain evidence="5">ML15</strain>
    </source>
</reference>
<feature type="region of interest" description="Disordered" evidence="3">
    <location>
        <begin position="1"/>
        <end position="42"/>
    </location>
</feature>
<feature type="domain" description="TRM5/TYW2-like methyltransferase" evidence="4">
    <location>
        <begin position="141"/>
        <end position="211"/>
    </location>
</feature>
<dbReference type="KEGG" id="mfk:E2N92_10880"/>
<name>A0A8G1EH75_9EURY</name>
<evidence type="ECO:0000256" key="3">
    <source>
        <dbReference type="SAM" id="MobiDB-lite"/>
    </source>
</evidence>
<protein>
    <submittedName>
        <fullName evidence="5">FkbM family methyltransferase</fullName>
    </submittedName>
</protein>
<dbReference type="GO" id="GO:0032259">
    <property type="term" value="P:methylation"/>
    <property type="evidence" value="ECO:0007669"/>
    <property type="project" value="UniProtKB-KW"/>
</dbReference>
<dbReference type="InterPro" id="IPR056743">
    <property type="entry name" value="TRM5-TYW2-like_MTfase"/>
</dbReference>
<accession>A0A8G1EH75</accession>
<dbReference type="Pfam" id="PF02475">
    <property type="entry name" value="TRM5-TYW2_MTfase"/>
    <property type="match status" value="1"/>
</dbReference>
<organism evidence="5 6">
    <name type="scientific">Methanofollis formosanus</name>
    <dbReference type="NCBI Taxonomy" id="299308"/>
    <lineage>
        <taxon>Archaea</taxon>
        <taxon>Methanobacteriati</taxon>
        <taxon>Methanobacteriota</taxon>
        <taxon>Stenosarchaea group</taxon>
        <taxon>Methanomicrobia</taxon>
        <taxon>Methanomicrobiales</taxon>
        <taxon>Methanomicrobiaceae</taxon>
        <taxon>Methanofollis</taxon>
    </lineage>
</organism>
<dbReference type="GO" id="GO:0008168">
    <property type="term" value="F:methyltransferase activity"/>
    <property type="evidence" value="ECO:0007669"/>
    <property type="project" value="UniProtKB-KW"/>
</dbReference>
<dbReference type="Gene3D" id="3.40.50.150">
    <property type="entry name" value="Vaccinia Virus protein VP39"/>
    <property type="match status" value="1"/>
</dbReference>
<dbReference type="InterPro" id="IPR052514">
    <property type="entry name" value="SAM-dependent_MTase"/>
</dbReference>
<keyword evidence="5" id="KW-0489">Methyltransferase</keyword>
<dbReference type="NCBIfam" id="TIGR01444">
    <property type="entry name" value="fkbM_fam"/>
    <property type="match status" value="1"/>
</dbReference>
<evidence type="ECO:0000256" key="1">
    <source>
        <dbReference type="ARBA" id="ARBA00022679"/>
    </source>
</evidence>
<keyword evidence="2" id="KW-0949">S-adenosyl-L-methionine</keyword>
<evidence type="ECO:0000313" key="6">
    <source>
        <dbReference type="Proteomes" id="UP000826709"/>
    </source>
</evidence>
<dbReference type="PANTHER" id="PTHR34203:SF15">
    <property type="entry name" value="SLL1173 PROTEIN"/>
    <property type="match status" value="1"/>
</dbReference>
<dbReference type="SUPFAM" id="SSF53335">
    <property type="entry name" value="S-adenosyl-L-methionine-dependent methyltransferases"/>
    <property type="match status" value="1"/>
</dbReference>
<dbReference type="Proteomes" id="UP000826709">
    <property type="component" value="Chromosome"/>
</dbReference>
<dbReference type="EMBL" id="CP037968">
    <property type="protein sequence ID" value="QYZ79891.1"/>
    <property type="molecule type" value="Genomic_DNA"/>
</dbReference>
<dbReference type="PANTHER" id="PTHR34203">
    <property type="entry name" value="METHYLTRANSFERASE, FKBM FAMILY PROTEIN"/>
    <property type="match status" value="1"/>
</dbReference>
<reference evidence="5" key="2">
    <citation type="submission" date="2019-03" db="EMBL/GenBank/DDBJ databases">
        <authorList>
            <person name="Chen S.-C."/>
            <person name="Wu S.-Y."/>
            <person name="Lai M.-C."/>
        </authorList>
    </citation>
    <scope>NUCLEOTIDE SEQUENCE</scope>
    <source>
        <strain evidence="5">ML15</strain>
    </source>
</reference>
<keyword evidence="6" id="KW-1185">Reference proteome</keyword>
<evidence type="ECO:0000256" key="2">
    <source>
        <dbReference type="ARBA" id="ARBA00022691"/>
    </source>
</evidence>